<dbReference type="GO" id="GO:0016790">
    <property type="term" value="F:thiolester hydrolase activity"/>
    <property type="evidence" value="ECO:0007669"/>
    <property type="project" value="TreeGrafter"/>
</dbReference>
<keyword evidence="7" id="KW-1185">Reference proteome</keyword>
<evidence type="ECO:0000313" key="7">
    <source>
        <dbReference type="Proteomes" id="UP000007797"/>
    </source>
</evidence>
<dbReference type="Proteomes" id="UP000007797">
    <property type="component" value="Unassembled WGS sequence"/>
</dbReference>
<dbReference type="Gene3D" id="3.40.50.1820">
    <property type="entry name" value="alpha/beta hydrolase"/>
    <property type="match status" value="1"/>
</dbReference>
<keyword evidence="4" id="KW-0325">Glycoprotein</keyword>
<dbReference type="SUPFAM" id="SSF53474">
    <property type="entry name" value="alpha/beta-Hydrolases"/>
    <property type="match status" value="1"/>
</dbReference>
<dbReference type="Pfam" id="PF02089">
    <property type="entry name" value="Palm_thioest"/>
    <property type="match status" value="1"/>
</dbReference>
<accession>F4Q5F9</accession>
<organism evidence="6 7">
    <name type="scientific">Cavenderia fasciculata</name>
    <name type="common">Slime mold</name>
    <name type="synonym">Dictyostelium fasciculatum</name>
    <dbReference type="NCBI Taxonomy" id="261658"/>
    <lineage>
        <taxon>Eukaryota</taxon>
        <taxon>Amoebozoa</taxon>
        <taxon>Evosea</taxon>
        <taxon>Eumycetozoa</taxon>
        <taxon>Dictyostelia</taxon>
        <taxon>Acytosteliales</taxon>
        <taxon>Cavenderiaceae</taxon>
        <taxon>Cavenderia</taxon>
    </lineage>
</organism>
<evidence type="ECO:0000256" key="5">
    <source>
        <dbReference type="SAM" id="MobiDB-lite"/>
    </source>
</evidence>
<sequence>MDGDGDCDTNMYITLNDGCTTSSSVDVRGKSRSEDGDGGDTDPLPVLLLHGFALSNTAGTYRDFTDYVNWIKQNNPNQIAISLNVDNGFDSTQAMINQIYDVYQLIQNITKNNESFANGYHLVGHSQGALILRSVVELYGLPVNTFVSLAGVHMGIYGLGPLSGWEQNLTEWELTNLFYTKTFQKSFSVANWWHDPQNRDRYLSENVFLPSINQELPNQIPQYKENLINIGSFHCFGSKDDGTVVPWISELFGFFDSNLNLQPMFERDVYINDTFGLQTLYKEGRLTLTEIDGIAHAHWLSNQTIFNQYILPLISK</sequence>
<reference evidence="7" key="1">
    <citation type="journal article" date="2011" name="Genome Res.">
        <title>Phylogeny-wide analysis of social amoeba genomes highlights ancient origins for complex intercellular communication.</title>
        <authorList>
            <person name="Heidel A.J."/>
            <person name="Lawal H.M."/>
            <person name="Felder M."/>
            <person name="Schilde C."/>
            <person name="Helps N.R."/>
            <person name="Tunggal B."/>
            <person name="Rivero F."/>
            <person name="John U."/>
            <person name="Schleicher M."/>
            <person name="Eichinger L."/>
            <person name="Platzer M."/>
            <person name="Noegel A.A."/>
            <person name="Schaap P."/>
            <person name="Gloeckner G."/>
        </authorList>
    </citation>
    <scope>NUCLEOTIDE SEQUENCE [LARGE SCALE GENOMIC DNA]</scope>
    <source>
        <strain evidence="7">SH3</strain>
    </source>
</reference>
<dbReference type="OrthoDB" id="155976at2759"/>
<dbReference type="KEGG" id="dfa:DFA_08205"/>
<name>F4Q5F9_CACFS</name>
<evidence type="ECO:0000256" key="2">
    <source>
        <dbReference type="ARBA" id="ARBA00022801"/>
    </source>
</evidence>
<protein>
    <submittedName>
        <fullName evidence="6">Palmitoyl-protein thioesterase 2</fullName>
    </submittedName>
</protein>
<dbReference type="GO" id="GO:0098599">
    <property type="term" value="F:palmitoyl hydrolase activity"/>
    <property type="evidence" value="ECO:0007669"/>
    <property type="project" value="InterPro"/>
</dbReference>
<dbReference type="GeneID" id="14868712"/>
<evidence type="ECO:0000313" key="6">
    <source>
        <dbReference type="EMBL" id="EGG17218.1"/>
    </source>
</evidence>
<keyword evidence="3" id="KW-1015">Disulfide bond</keyword>
<dbReference type="InterPro" id="IPR029058">
    <property type="entry name" value="AB_hydrolase_fold"/>
</dbReference>
<gene>
    <name evidence="6" type="primary">ppt2</name>
    <name evidence="6" type="ORF">DFA_08205</name>
</gene>
<evidence type="ECO:0000256" key="3">
    <source>
        <dbReference type="ARBA" id="ARBA00023157"/>
    </source>
</evidence>
<dbReference type="PANTHER" id="PTHR11247:SF45">
    <property type="entry name" value="PALMITOYL-PROTEIN THIOESTERASE 2"/>
    <property type="match status" value="1"/>
</dbReference>
<evidence type="ECO:0000256" key="1">
    <source>
        <dbReference type="ARBA" id="ARBA00022729"/>
    </source>
</evidence>
<dbReference type="EMBL" id="GL883021">
    <property type="protein sequence ID" value="EGG17218.1"/>
    <property type="molecule type" value="Genomic_DNA"/>
</dbReference>
<proteinExistence type="predicted"/>
<dbReference type="AlphaFoldDB" id="F4Q5F9"/>
<keyword evidence="1" id="KW-0732">Signal</keyword>
<keyword evidence="2" id="KW-0378">Hydrolase</keyword>
<dbReference type="PANTHER" id="PTHR11247">
    <property type="entry name" value="PALMITOYL-PROTEIN THIOESTERASE/DOLICHYLDIPHOSPHATASE 1"/>
    <property type="match status" value="1"/>
</dbReference>
<dbReference type="InterPro" id="IPR002472">
    <property type="entry name" value="Palm_thioest"/>
</dbReference>
<evidence type="ECO:0000256" key="4">
    <source>
        <dbReference type="ARBA" id="ARBA00023180"/>
    </source>
</evidence>
<feature type="region of interest" description="Disordered" evidence="5">
    <location>
        <begin position="21"/>
        <end position="40"/>
    </location>
</feature>
<dbReference type="OMA" id="HHSDLYL"/>
<dbReference type="STRING" id="1054147.F4Q5F9"/>
<dbReference type="RefSeq" id="XP_004355702.1">
    <property type="nucleotide sequence ID" value="XM_004355649.1"/>
</dbReference>
<dbReference type="GO" id="GO:0005764">
    <property type="term" value="C:lysosome"/>
    <property type="evidence" value="ECO:0007669"/>
    <property type="project" value="TreeGrafter"/>
</dbReference>
<dbReference type="PRINTS" id="PR00414">
    <property type="entry name" value="PPTHIESTRASE"/>
</dbReference>